<gene>
    <name evidence="3" type="ORF">V1264_005839</name>
</gene>
<dbReference type="InterPro" id="IPR003609">
    <property type="entry name" value="Pan_app"/>
</dbReference>
<accession>A0AAN9G7E7</accession>
<feature type="signal peptide" evidence="1">
    <location>
        <begin position="1"/>
        <end position="25"/>
    </location>
</feature>
<name>A0AAN9G7E7_9CAEN</name>
<dbReference type="AlphaFoldDB" id="A0AAN9G7E7"/>
<dbReference type="EMBL" id="JBAMIC010000014">
    <property type="protein sequence ID" value="KAK7096560.1"/>
    <property type="molecule type" value="Genomic_DNA"/>
</dbReference>
<comment type="caution">
    <text evidence="3">The sequence shown here is derived from an EMBL/GenBank/DDBJ whole genome shotgun (WGS) entry which is preliminary data.</text>
</comment>
<keyword evidence="1" id="KW-0732">Signal</keyword>
<dbReference type="PROSITE" id="PS50948">
    <property type="entry name" value="PAN"/>
    <property type="match status" value="1"/>
</dbReference>
<evidence type="ECO:0000259" key="2">
    <source>
        <dbReference type="PROSITE" id="PS50948"/>
    </source>
</evidence>
<evidence type="ECO:0000256" key="1">
    <source>
        <dbReference type="SAM" id="SignalP"/>
    </source>
</evidence>
<feature type="chain" id="PRO_5043018664" description="Apple domain-containing protein" evidence="1">
    <location>
        <begin position="26"/>
        <end position="428"/>
    </location>
</feature>
<dbReference type="Pfam" id="PF00024">
    <property type="entry name" value="PAN_1"/>
    <property type="match status" value="1"/>
</dbReference>
<keyword evidence="4" id="KW-1185">Reference proteome</keyword>
<dbReference type="Proteomes" id="UP001374579">
    <property type="component" value="Unassembled WGS sequence"/>
</dbReference>
<evidence type="ECO:0000313" key="3">
    <source>
        <dbReference type="EMBL" id="KAK7096560.1"/>
    </source>
</evidence>
<organism evidence="3 4">
    <name type="scientific">Littorina saxatilis</name>
    <dbReference type="NCBI Taxonomy" id="31220"/>
    <lineage>
        <taxon>Eukaryota</taxon>
        <taxon>Metazoa</taxon>
        <taxon>Spiralia</taxon>
        <taxon>Lophotrochozoa</taxon>
        <taxon>Mollusca</taxon>
        <taxon>Gastropoda</taxon>
        <taxon>Caenogastropoda</taxon>
        <taxon>Littorinimorpha</taxon>
        <taxon>Littorinoidea</taxon>
        <taxon>Littorinidae</taxon>
        <taxon>Littorina</taxon>
    </lineage>
</organism>
<sequence length="428" mass="46868">MPLSSALFLPLVLFVSVVTFEFSLADEKACSIGRHGTLTMFNGETTDVELPCKYRLADFTCGDYRVKVTPGSAVDQEDSHRFSPNTVWVKVVNANTSEFVKIRTSVRRLDKFSENRTTNPWQVKEGSKSVVDFADYDESKAAAVLRKDGVFSVKFSSAERSVVVTCSDQEFVSEGLPESLCGDETTTDAMNNAMTTLFPGQGNMTDDALVSYIVLNHDNVVQSATCKDLASKFTSCQDKEQAAMECVAIFADPSQAECLATSDTSLADYYYDCLTSVCDGDTSAVDPMNNYISDNCVPWLERSCDSDADCPDGINAECFKGKCLCTPGYYYSNGQAVCVDNCPVSDQQAEFLTYPDSVLRGNNDARTAMFRATLGRCLARCVADPGCIVAEYKANLYLCIQNSASPLSDTSIVIGQDVHYSLYQQRCK</sequence>
<proteinExistence type="predicted"/>
<protein>
    <recommendedName>
        <fullName evidence="2">Apple domain-containing protein</fullName>
    </recommendedName>
</protein>
<reference evidence="3 4" key="1">
    <citation type="submission" date="2024-02" db="EMBL/GenBank/DDBJ databases">
        <title>Chromosome-scale genome assembly of the rough periwinkle Littorina saxatilis.</title>
        <authorList>
            <person name="De Jode A."/>
            <person name="Faria R."/>
            <person name="Formenti G."/>
            <person name="Sims Y."/>
            <person name="Smith T.P."/>
            <person name="Tracey A."/>
            <person name="Wood J.M.D."/>
            <person name="Zagrodzka Z.B."/>
            <person name="Johannesson K."/>
            <person name="Butlin R.K."/>
            <person name="Leder E.H."/>
        </authorList>
    </citation>
    <scope>NUCLEOTIDE SEQUENCE [LARGE SCALE GENOMIC DNA]</scope>
    <source>
        <strain evidence="3">Snail1</strain>
        <tissue evidence="3">Muscle</tissue>
    </source>
</reference>
<feature type="domain" description="Apple" evidence="2">
    <location>
        <begin position="342"/>
        <end position="427"/>
    </location>
</feature>
<evidence type="ECO:0000313" key="4">
    <source>
        <dbReference type="Proteomes" id="UP001374579"/>
    </source>
</evidence>